<evidence type="ECO:0000256" key="4">
    <source>
        <dbReference type="ARBA" id="ARBA00022692"/>
    </source>
</evidence>
<keyword evidence="4" id="KW-0812">Transmembrane</keyword>
<sequence length="126" mass="13491">MAFFVLLCFALALWPAAGRLRLEHDEARPEFSNFSWFSMRFGTGMLTFATAGPMYHFASNPATIQGLTEGSTAGDAQSGRSPYRACAVVDLALALVVGGLILAEGCLSSPMAPAPISWRQPPPRAR</sequence>
<keyword evidence="8" id="KW-1185">Reference proteome</keyword>
<proteinExistence type="predicted"/>
<dbReference type="InterPro" id="IPR000060">
    <property type="entry name" value="BCCT_transptr"/>
</dbReference>
<dbReference type="Proteomes" id="UP000193900">
    <property type="component" value="Unassembled WGS sequence"/>
</dbReference>
<evidence type="ECO:0000256" key="2">
    <source>
        <dbReference type="ARBA" id="ARBA00022448"/>
    </source>
</evidence>
<keyword evidence="6" id="KW-0472">Membrane</keyword>
<keyword evidence="3" id="KW-1003">Cell membrane</keyword>
<evidence type="ECO:0000256" key="6">
    <source>
        <dbReference type="ARBA" id="ARBA00023136"/>
    </source>
</evidence>
<evidence type="ECO:0000313" key="7">
    <source>
        <dbReference type="EMBL" id="SLN69051.1"/>
    </source>
</evidence>
<gene>
    <name evidence="7" type="ORF">ROA7023_03350</name>
</gene>
<keyword evidence="5" id="KW-1133">Transmembrane helix</keyword>
<evidence type="ECO:0000313" key="8">
    <source>
        <dbReference type="Proteomes" id="UP000193900"/>
    </source>
</evidence>
<dbReference type="Pfam" id="PF02028">
    <property type="entry name" value="BCCT"/>
    <property type="match status" value="1"/>
</dbReference>
<keyword evidence="2" id="KW-0813">Transport</keyword>
<name>A0A1Y5TQD3_9RHOB</name>
<protein>
    <submittedName>
        <fullName evidence="7">BCCT family transporter</fullName>
    </submittedName>
</protein>
<evidence type="ECO:0000256" key="5">
    <source>
        <dbReference type="ARBA" id="ARBA00022989"/>
    </source>
</evidence>
<evidence type="ECO:0000256" key="3">
    <source>
        <dbReference type="ARBA" id="ARBA00022475"/>
    </source>
</evidence>
<comment type="subcellular location">
    <subcellularLocation>
        <location evidence="1">Cell membrane</location>
        <topology evidence="1">Multi-pass membrane protein</topology>
    </subcellularLocation>
</comment>
<dbReference type="AlphaFoldDB" id="A0A1Y5TQD3"/>
<evidence type="ECO:0000256" key="1">
    <source>
        <dbReference type="ARBA" id="ARBA00004651"/>
    </source>
</evidence>
<dbReference type="GO" id="GO:0005886">
    <property type="term" value="C:plasma membrane"/>
    <property type="evidence" value="ECO:0007669"/>
    <property type="project" value="UniProtKB-SubCell"/>
</dbReference>
<accession>A0A1Y5TQD3</accession>
<organism evidence="7 8">
    <name type="scientific">Roseisalinus antarcticus</name>
    <dbReference type="NCBI Taxonomy" id="254357"/>
    <lineage>
        <taxon>Bacteria</taxon>
        <taxon>Pseudomonadati</taxon>
        <taxon>Pseudomonadota</taxon>
        <taxon>Alphaproteobacteria</taxon>
        <taxon>Rhodobacterales</taxon>
        <taxon>Roseobacteraceae</taxon>
        <taxon>Roseisalinus</taxon>
    </lineage>
</organism>
<dbReference type="EMBL" id="FWFZ01000021">
    <property type="protein sequence ID" value="SLN69051.1"/>
    <property type="molecule type" value="Genomic_DNA"/>
</dbReference>
<dbReference type="GO" id="GO:0022857">
    <property type="term" value="F:transmembrane transporter activity"/>
    <property type="evidence" value="ECO:0007669"/>
    <property type="project" value="InterPro"/>
</dbReference>
<dbReference type="RefSeq" id="WP_234992280.1">
    <property type="nucleotide sequence ID" value="NZ_FWFZ01000021.1"/>
</dbReference>
<reference evidence="7 8" key="1">
    <citation type="submission" date="2017-03" db="EMBL/GenBank/DDBJ databases">
        <authorList>
            <person name="Afonso C.L."/>
            <person name="Miller P.J."/>
            <person name="Scott M.A."/>
            <person name="Spackman E."/>
            <person name="Goraichik I."/>
            <person name="Dimitrov K.M."/>
            <person name="Suarez D.L."/>
            <person name="Swayne D.E."/>
        </authorList>
    </citation>
    <scope>NUCLEOTIDE SEQUENCE [LARGE SCALE GENOMIC DNA]</scope>
    <source>
        <strain evidence="7 8">CECT 7023</strain>
    </source>
</reference>